<dbReference type="Proteomes" id="UP001237592">
    <property type="component" value="Unassembled WGS sequence"/>
</dbReference>
<keyword evidence="4" id="KW-1185">Reference proteome</keyword>
<dbReference type="Pfam" id="PF12571">
    <property type="entry name" value="Phage_tail_fib"/>
    <property type="match status" value="1"/>
</dbReference>
<comment type="caution">
    <text evidence="3">The sequence shown here is derived from an EMBL/GenBank/DDBJ whole genome shotgun (WGS) entry which is preliminary data.</text>
</comment>
<dbReference type="PANTHER" id="PTHR35191">
    <property type="entry name" value="PROPHAGE SIDE TAIL FIBER PROTEIN HOMOLOG STFQ-RELATED"/>
    <property type="match status" value="1"/>
</dbReference>
<evidence type="ECO:0000313" key="3">
    <source>
        <dbReference type="EMBL" id="MDQ4628668.1"/>
    </source>
</evidence>
<dbReference type="Pfam" id="PF13472">
    <property type="entry name" value="Lipase_GDSL_2"/>
    <property type="match status" value="1"/>
</dbReference>
<dbReference type="CDD" id="cd00229">
    <property type="entry name" value="SGNH_hydrolase"/>
    <property type="match status" value="1"/>
</dbReference>
<dbReference type="PANTHER" id="PTHR35191:SF1">
    <property type="entry name" value="PROPHAGE SIDE TAIL FIBER PROTEIN HOMOLOG STFQ-RELATED"/>
    <property type="match status" value="1"/>
</dbReference>
<dbReference type="InterPro" id="IPR022225">
    <property type="entry name" value="Phage_tail_fibre_N"/>
</dbReference>
<dbReference type="EMBL" id="JAVFKP010000006">
    <property type="protein sequence ID" value="MDQ4628668.1"/>
    <property type="molecule type" value="Genomic_DNA"/>
</dbReference>
<proteinExistence type="predicted"/>
<dbReference type="InterPro" id="IPR013830">
    <property type="entry name" value="SGNH_hydro"/>
</dbReference>
<gene>
    <name evidence="3" type="ORF">RB624_22555</name>
</gene>
<protein>
    <submittedName>
        <fullName evidence="3">Phage tail protein</fullName>
    </submittedName>
</protein>
<organism evidence="3 4">
    <name type="scientific">Janthinobacterium lividum</name>
    <dbReference type="NCBI Taxonomy" id="29581"/>
    <lineage>
        <taxon>Bacteria</taxon>
        <taxon>Pseudomonadati</taxon>
        <taxon>Pseudomonadota</taxon>
        <taxon>Betaproteobacteria</taxon>
        <taxon>Burkholderiales</taxon>
        <taxon>Oxalobacteraceae</taxon>
        <taxon>Janthinobacterium</taxon>
    </lineage>
</organism>
<dbReference type="Gene3D" id="2.160.20.10">
    <property type="entry name" value="Single-stranded right-handed beta-helix, Pectin lyase-like"/>
    <property type="match status" value="1"/>
</dbReference>
<dbReference type="InterPro" id="IPR012334">
    <property type="entry name" value="Pectin_lyas_fold"/>
</dbReference>
<dbReference type="InterPro" id="IPR051934">
    <property type="entry name" value="Phage_Tail_Fiber_Structural"/>
</dbReference>
<dbReference type="RefSeq" id="WP_307780252.1">
    <property type="nucleotide sequence ID" value="NZ_JAVFKP010000006.1"/>
</dbReference>
<evidence type="ECO:0000259" key="2">
    <source>
        <dbReference type="Pfam" id="PF13472"/>
    </source>
</evidence>
<accession>A0ABU0XYX7</accession>
<feature type="domain" description="Phage tail fibre protein N-terminal" evidence="1">
    <location>
        <begin position="7"/>
        <end position="153"/>
    </location>
</feature>
<dbReference type="Gene3D" id="3.40.50.1110">
    <property type="entry name" value="SGNH hydrolase"/>
    <property type="match status" value="1"/>
</dbReference>
<dbReference type="InterPro" id="IPR036514">
    <property type="entry name" value="SGNH_hydro_sf"/>
</dbReference>
<feature type="domain" description="SGNH hydrolase-type esterase" evidence="2">
    <location>
        <begin position="490"/>
        <end position="598"/>
    </location>
</feature>
<sequence>MSQESPEYFAILTAIGEAKDADAKAGGVPLKLTHMVVGDGAGATPSPELAQTQLVREVYRAPLNQLSLDPINTSQVIAECVIPEKSGGWWIREVGLLNADGDLVAVANCPPSYKPQMPEGSARTQVIRMVLIVSSADTVQLSIDPGIVMATRQYAEDTVLQKFSDLAEPSGAAMTGFQQAGSDAQARNTEDKLRELVSITDFKGADATGAQSSGAAINSACNASPVAYVPDGKFRAENGQRINGLWGPGELSVAGRRVRLPFQPRRENLISAVLAKLARCAWTSGTMTLVGDSISEGYATTDIQHTWFNLLEKMLTVNVSSGPGSEPETTNLGDPARYGLTYTGSYAIGSAGPVQNSLILQDGASVIFQGSYQYVDVVFQQAPGNGTLTMDCNGTPFRTVHTGGAPANDLCSFSSQVRGQLSDGDTYTLTASGGPVELTGIWRLVDTIKPSIFASRCARSAKSTQLFSTDASIDSVIRHSRSLIGEHGTPIIFVALGINNANTEVPDAGTTPAEYEQQLGKMFARYINSGAYVIAIGTIRPAPNWGVVGQNYPGIAATQKLVCEQYGVPLIAMDAYDWAGDGTVLADGLHPNNKGNELILDLVLDFLASPGFDIAGNTQRNRLSRYTPRLSWLNSGETAATVGTANVRYYRTGPVCRVIGNLSHINPTGTAMDGPLAISLPFPSNSMMRSSGVVGAAHGFTVPGNAWSLQTPGGGMDVALLRTLDAETGKYEDVRAVTADGLLDFDITYVIQD</sequence>
<name>A0ABU0XYX7_9BURK</name>
<dbReference type="SUPFAM" id="SSF52266">
    <property type="entry name" value="SGNH hydrolase"/>
    <property type="match status" value="1"/>
</dbReference>
<evidence type="ECO:0000313" key="4">
    <source>
        <dbReference type="Proteomes" id="UP001237592"/>
    </source>
</evidence>
<reference evidence="3 4" key="1">
    <citation type="submission" date="2023-08" db="EMBL/GenBank/DDBJ databases">
        <title>Draft genome sequence of Janthinobacterium lividum.</title>
        <authorList>
            <person name="Chun B.H."/>
            <person name="Lee Y."/>
        </authorList>
    </citation>
    <scope>NUCLEOTIDE SEQUENCE [LARGE SCALE GENOMIC DNA]</scope>
    <source>
        <strain evidence="3 4">AMJK</strain>
    </source>
</reference>
<evidence type="ECO:0000259" key="1">
    <source>
        <dbReference type="Pfam" id="PF12571"/>
    </source>
</evidence>